<name>A0A0C3HG34_OIDMZ</name>
<proteinExistence type="predicted"/>
<dbReference type="PANTHER" id="PTHR38111">
    <property type="entry name" value="ZN(2)-C6 FUNGAL-TYPE DOMAIN-CONTAINING PROTEIN-RELATED"/>
    <property type="match status" value="1"/>
</dbReference>
<accession>A0A0C3HG34</accession>
<sequence length="503" mass="56826">MVGVAGKSKGCNTCRQRRIKCGLERPHCAQCLKSNFRCAGYQRERIFVVNDSTSMKCRQVPSAKRTVSSGDRNPKKPARTARDKRPSAGRMIRGPPPKIIIQASPSPHASYRLQLLSEFLKSYIPVEQLGPLEDRPWFLLVPTLPSITRALEVTTMAVCTAKLGRLNKNQAMISDSLQFYTQGLSEVQKALWDPALMYSDETLAASMALAMYELTECPAASKVGYISHHKGCVRLVQLRGPEAHTSGLAHQVFLTFRIQAILDALEPHHSTYLSDEAWMDRPWRERPKRPMDVLFDHLAQVPAIFNQVQALRSLQPHEVLAATLQIITKCWEMDDGLRLFYDNLESSSLGPLYWPEFSKLESIFPVAFHFSDLNTANMLMLYWTTLTMLWSGLSKLYGLLSSLVQIEMDSGGIYDSGPSYHVSRLRPLDHRVRYISMARNACQSVEYCVQDQMLGFGPSTVVAPLTILTETLRDDRNFADEMLWIKETLKTIDTQGIKILSHL</sequence>
<feature type="region of interest" description="Disordered" evidence="2">
    <location>
        <begin position="59"/>
        <end position="97"/>
    </location>
</feature>
<dbReference type="SMART" id="SM00066">
    <property type="entry name" value="GAL4"/>
    <property type="match status" value="1"/>
</dbReference>
<evidence type="ECO:0000259" key="3">
    <source>
        <dbReference type="PROSITE" id="PS50048"/>
    </source>
</evidence>
<keyword evidence="1" id="KW-0539">Nucleus</keyword>
<dbReference type="InterPro" id="IPR053178">
    <property type="entry name" value="Osmoadaptation_assoc"/>
</dbReference>
<dbReference type="HOGENOM" id="CLU_021599_2_1_1"/>
<evidence type="ECO:0000313" key="4">
    <source>
        <dbReference type="EMBL" id="KIN07136.1"/>
    </source>
</evidence>
<dbReference type="Pfam" id="PF00172">
    <property type="entry name" value="Zn_clus"/>
    <property type="match status" value="1"/>
</dbReference>
<dbReference type="SUPFAM" id="SSF57701">
    <property type="entry name" value="Zn2/Cys6 DNA-binding domain"/>
    <property type="match status" value="1"/>
</dbReference>
<organism evidence="4 5">
    <name type="scientific">Oidiodendron maius (strain Zn)</name>
    <dbReference type="NCBI Taxonomy" id="913774"/>
    <lineage>
        <taxon>Eukaryota</taxon>
        <taxon>Fungi</taxon>
        <taxon>Dikarya</taxon>
        <taxon>Ascomycota</taxon>
        <taxon>Pezizomycotina</taxon>
        <taxon>Leotiomycetes</taxon>
        <taxon>Leotiomycetes incertae sedis</taxon>
        <taxon>Myxotrichaceae</taxon>
        <taxon>Oidiodendron</taxon>
    </lineage>
</organism>
<evidence type="ECO:0000313" key="5">
    <source>
        <dbReference type="Proteomes" id="UP000054321"/>
    </source>
</evidence>
<keyword evidence="5" id="KW-1185">Reference proteome</keyword>
<dbReference type="STRING" id="913774.A0A0C3HG34"/>
<dbReference type="CDD" id="cd00067">
    <property type="entry name" value="GAL4"/>
    <property type="match status" value="1"/>
</dbReference>
<dbReference type="InterPro" id="IPR001138">
    <property type="entry name" value="Zn2Cys6_DnaBD"/>
</dbReference>
<dbReference type="InterPro" id="IPR036864">
    <property type="entry name" value="Zn2-C6_fun-type_DNA-bd_sf"/>
</dbReference>
<protein>
    <recommendedName>
        <fullName evidence="3">Zn(2)-C6 fungal-type domain-containing protein</fullName>
    </recommendedName>
</protein>
<dbReference type="Gene3D" id="4.10.240.10">
    <property type="entry name" value="Zn(2)-C6 fungal-type DNA-binding domain"/>
    <property type="match status" value="1"/>
</dbReference>
<dbReference type="PROSITE" id="PS50048">
    <property type="entry name" value="ZN2_CY6_FUNGAL_2"/>
    <property type="match status" value="1"/>
</dbReference>
<reference evidence="5" key="2">
    <citation type="submission" date="2015-01" db="EMBL/GenBank/DDBJ databases">
        <title>Evolutionary Origins and Diversification of the Mycorrhizal Mutualists.</title>
        <authorList>
            <consortium name="DOE Joint Genome Institute"/>
            <consortium name="Mycorrhizal Genomics Consortium"/>
            <person name="Kohler A."/>
            <person name="Kuo A."/>
            <person name="Nagy L.G."/>
            <person name="Floudas D."/>
            <person name="Copeland A."/>
            <person name="Barry K.W."/>
            <person name="Cichocki N."/>
            <person name="Veneault-Fourrey C."/>
            <person name="LaButti K."/>
            <person name="Lindquist E.A."/>
            <person name="Lipzen A."/>
            <person name="Lundell T."/>
            <person name="Morin E."/>
            <person name="Murat C."/>
            <person name="Riley R."/>
            <person name="Ohm R."/>
            <person name="Sun H."/>
            <person name="Tunlid A."/>
            <person name="Henrissat B."/>
            <person name="Grigoriev I.V."/>
            <person name="Hibbett D.S."/>
            <person name="Martin F."/>
        </authorList>
    </citation>
    <scope>NUCLEOTIDE SEQUENCE [LARGE SCALE GENOMIC DNA]</scope>
    <source>
        <strain evidence="5">Zn</strain>
    </source>
</reference>
<reference evidence="4 5" key="1">
    <citation type="submission" date="2014-04" db="EMBL/GenBank/DDBJ databases">
        <authorList>
            <consortium name="DOE Joint Genome Institute"/>
            <person name="Kuo A."/>
            <person name="Martino E."/>
            <person name="Perotto S."/>
            <person name="Kohler A."/>
            <person name="Nagy L.G."/>
            <person name="Floudas D."/>
            <person name="Copeland A."/>
            <person name="Barry K.W."/>
            <person name="Cichocki N."/>
            <person name="Veneault-Fourrey C."/>
            <person name="LaButti K."/>
            <person name="Lindquist E.A."/>
            <person name="Lipzen A."/>
            <person name="Lundell T."/>
            <person name="Morin E."/>
            <person name="Murat C."/>
            <person name="Sun H."/>
            <person name="Tunlid A."/>
            <person name="Henrissat B."/>
            <person name="Grigoriev I.V."/>
            <person name="Hibbett D.S."/>
            <person name="Martin F."/>
            <person name="Nordberg H.P."/>
            <person name="Cantor M.N."/>
            <person name="Hua S.X."/>
        </authorList>
    </citation>
    <scope>NUCLEOTIDE SEQUENCE [LARGE SCALE GENOMIC DNA]</scope>
    <source>
        <strain evidence="4 5">Zn</strain>
    </source>
</reference>
<dbReference type="OrthoDB" id="4491390at2759"/>
<evidence type="ECO:0000256" key="2">
    <source>
        <dbReference type="SAM" id="MobiDB-lite"/>
    </source>
</evidence>
<feature type="domain" description="Zn(2)-C6 fungal-type" evidence="3">
    <location>
        <begin position="10"/>
        <end position="38"/>
    </location>
</feature>
<dbReference type="GO" id="GO:0008270">
    <property type="term" value="F:zinc ion binding"/>
    <property type="evidence" value="ECO:0007669"/>
    <property type="project" value="InterPro"/>
</dbReference>
<evidence type="ECO:0000256" key="1">
    <source>
        <dbReference type="ARBA" id="ARBA00023242"/>
    </source>
</evidence>
<dbReference type="EMBL" id="KN832870">
    <property type="protein sequence ID" value="KIN07136.1"/>
    <property type="molecule type" value="Genomic_DNA"/>
</dbReference>
<dbReference type="PANTHER" id="PTHR38111:SF11">
    <property type="entry name" value="TRANSCRIPTION FACTOR DOMAIN-CONTAINING PROTEIN-RELATED"/>
    <property type="match status" value="1"/>
</dbReference>
<dbReference type="GO" id="GO:0000981">
    <property type="term" value="F:DNA-binding transcription factor activity, RNA polymerase II-specific"/>
    <property type="evidence" value="ECO:0007669"/>
    <property type="project" value="InterPro"/>
</dbReference>
<dbReference type="Proteomes" id="UP000054321">
    <property type="component" value="Unassembled WGS sequence"/>
</dbReference>
<dbReference type="InParanoid" id="A0A0C3HG34"/>
<dbReference type="AlphaFoldDB" id="A0A0C3HG34"/>
<dbReference type="PROSITE" id="PS00463">
    <property type="entry name" value="ZN2_CY6_FUNGAL_1"/>
    <property type="match status" value="1"/>
</dbReference>
<gene>
    <name evidence="4" type="ORF">OIDMADRAFT_174153</name>
</gene>